<dbReference type="Proteomes" id="UP000198287">
    <property type="component" value="Unassembled WGS sequence"/>
</dbReference>
<dbReference type="HAMAP" id="MF_00813">
    <property type="entry name" value="Allantoicase"/>
    <property type="match status" value="1"/>
</dbReference>
<comment type="caution">
    <text evidence="4">The sequence shown here is derived from an EMBL/GenBank/DDBJ whole genome shotgun (WGS) entry which is preliminary data.</text>
</comment>
<protein>
    <recommendedName>
        <fullName evidence="2">Allantoate amidinohydrolase</fullName>
    </recommendedName>
</protein>
<dbReference type="OrthoDB" id="10266039at2759"/>
<dbReference type="FunFam" id="2.60.120.260:FF:000077">
    <property type="entry name" value="Probable allantoicase"/>
    <property type="match status" value="1"/>
</dbReference>
<evidence type="ECO:0000256" key="2">
    <source>
        <dbReference type="ARBA" id="ARBA00031078"/>
    </source>
</evidence>
<dbReference type="SUPFAM" id="SSF49785">
    <property type="entry name" value="Galactose-binding domain-like"/>
    <property type="match status" value="2"/>
</dbReference>
<dbReference type="GO" id="GO:0004037">
    <property type="term" value="F:allantoicase activity"/>
    <property type="evidence" value="ECO:0007669"/>
    <property type="project" value="InterPro"/>
</dbReference>
<dbReference type="PANTHER" id="PTHR12045">
    <property type="entry name" value="ALLANTOICASE"/>
    <property type="match status" value="1"/>
</dbReference>
<accession>A0A226ET64</accession>
<comment type="similarity">
    <text evidence="1">Belongs to the allantoicase family.</text>
</comment>
<dbReference type="InterPro" id="IPR008979">
    <property type="entry name" value="Galactose-bd-like_sf"/>
</dbReference>
<evidence type="ECO:0000259" key="3">
    <source>
        <dbReference type="Pfam" id="PF03561"/>
    </source>
</evidence>
<evidence type="ECO:0000313" key="5">
    <source>
        <dbReference type="Proteomes" id="UP000198287"/>
    </source>
</evidence>
<dbReference type="InterPro" id="IPR015908">
    <property type="entry name" value="Allantoicase_dom"/>
</dbReference>
<dbReference type="AlphaFoldDB" id="A0A226ET64"/>
<dbReference type="OMA" id="MDDGWET"/>
<evidence type="ECO:0000313" key="4">
    <source>
        <dbReference type="EMBL" id="OXA60254.1"/>
    </source>
</evidence>
<gene>
    <name evidence="4" type="ORF">Fcan01_06179</name>
</gene>
<dbReference type="InterPro" id="IPR005164">
    <property type="entry name" value="Allantoicase"/>
</dbReference>
<keyword evidence="5" id="KW-1185">Reference proteome</keyword>
<evidence type="ECO:0000256" key="1">
    <source>
        <dbReference type="ARBA" id="ARBA00009242"/>
    </source>
</evidence>
<dbReference type="PIRSF" id="PIRSF016516">
    <property type="entry name" value="Allantoicase"/>
    <property type="match status" value="1"/>
</dbReference>
<feature type="domain" description="Allantoicase" evidence="3">
    <location>
        <begin position="28"/>
        <end position="202"/>
    </location>
</feature>
<name>A0A226ET64_FOLCA</name>
<feature type="domain" description="Allantoicase" evidence="3">
    <location>
        <begin position="232"/>
        <end position="395"/>
    </location>
</feature>
<dbReference type="GO" id="GO:0000256">
    <property type="term" value="P:allantoin catabolic process"/>
    <property type="evidence" value="ECO:0007669"/>
    <property type="project" value="InterPro"/>
</dbReference>
<dbReference type="NCBIfam" id="TIGR02961">
    <property type="entry name" value="allantoicase"/>
    <property type="match status" value="1"/>
</dbReference>
<proteinExistence type="inferred from homology"/>
<sequence length="398" mass="44132">MALRPIVQNSSSLQDRVKFTELNNLSNGAKILFASDDFFANAENLLKEHNAEWKEGVFDPQGKWMDGWETRRKRIPGHDFCIIKLSHPSVIHGFHADTSFFTGNFTPRISIQAGKLTLKEESSIVKRTGESNKAATETELKQVATLGTDKWTVLVPRSDLGAGYMDTCDTFFPVDNRETWTHLRLNYFPDGGVARLRIYGQVKRTYEDIIANGICTKDGNSTLVDLASSEHGGISIGFSNAHYGHPRNMLLTRPIPNIGDGWETARRMDRPDVITAETGAGFMESPGQEWAAFRLGVVGKVVKVQVDTTCFKGNFPDSCRVEGCYLSNTEDEQQLVSPEDAPGLGIWKILVPLSKMGPEKTHIFLVDDKIGNKISHVRITIAPDGGVARLRVWGIPSP</sequence>
<organism evidence="4 5">
    <name type="scientific">Folsomia candida</name>
    <name type="common">Springtail</name>
    <dbReference type="NCBI Taxonomy" id="158441"/>
    <lineage>
        <taxon>Eukaryota</taxon>
        <taxon>Metazoa</taxon>
        <taxon>Ecdysozoa</taxon>
        <taxon>Arthropoda</taxon>
        <taxon>Hexapoda</taxon>
        <taxon>Collembola</taxon>
        <taxon>Entomobryomorpha</taxon>
        <taxon>Isotomoidea</taxon>
        <taxon>Isotomidae</taxon>
        <taxon>Proisotominae</taxon>
        <taxon>Folsomia</taxon>
    </lineage>
</organism>
<dbReference type="Gene3D" id="2.60.120.260">
    <property type="entry name" value="Galactose-binding domain-like"/>
    <property type="match status" value="2"/>
</dbReference>
<dbReference type="Pfam" id="PF03561">
    <property type="entry name" value="Allantoicase"/>
    <property type="match status" value="2"/>
</dbReference>
<dbReference type="EMBL" id="LNIX01000002">
    <property type="protein sequence ID" value="OXA60254.1"/>
    <property type="molecule type" value="Genomic_DNA"/>
</dbReference>
<dbReference type="STRING" id="158441.A0A226ET64"/>
<dbReference type="PANTHER" id="PTHR12045:SF3">
    <property type="entry name" value="INACTIVE ALLANTOICASE-RELATED"/>
    <property type="match status" value="1"/>
</dbReference>
<reference evidence="4 5" key="1">
    <citation type="submission" date="2015-12" db="EMBL/GenBank/DDBJ databases">
        <title>The genome of Folsomia candida.</title>
        <authorList>
            <person name="Faddeeva A."/>
            <person name="Derks M.F."/>
            <person name="Anvar Y."/>
            <person name="Smit S."/>
            <person name="Van Straalen N."/>
            <person name="Roelofs D."/>
        </authorList>
    </citation>
    <scope>NUCLEOTIDE SEQUENCE [LARGE SCALE GENOMIC DNA]</scope>
    <source>
        <strain evidence="4 5">VU population</strain>
        <tissue evidence="4">Whole body</tissue>
    </source>
</reference>